<dbReference type="PANTHER" id="PTHR30540">
    <property type="entry name" value="OSMOTIC STRESS POTASSIUM TRANSPORTER"/>
    <property type="match status" value="1"/>
</dbReference>
<protein>
    <submittedName>
        <fullName evidence="3">Uncharacterized protein</fullName>
    </submittedName>
</protein>
<dbReference type="EMBL" id="CM017872">
    <property type="protein sequence ID" value="KAG1328120.1"/>
    <property type="molecule type" value="Genomic_DNA"/>
</dbReference>
<proteinExistence type="predicted"/>
<dbReference type="GO" id="GO:0016020">
    <property type="term" value="C:membrane"/>
    <property type="evidence" value="ECO:0007669"/>
    <property type="project" value="InterPro"/>
</dbReference>
<evidence type="ECO:0000313" key="3">
    <source>
        <dbReference type="EMBL" id="KAG1328120.1"/>
    </source>
</evidence>
<keyword evidence="1" id="KW-0175">Coiled coil</keyword>
<keyword evidence="2" id="KW-0812">Transmembrane</keyword>
<keyword evidence="2" id="KW-0472">Membrane</keyword>
<comment type="caution">
    <text evidence="3">The sequence shown here is derived from an EMBL/GenBank/DDBJ whole genome shotgun (WGS) entry which is preliminary data.</text>
</comment>
<sequence>MKSELLRKLELASAGRKQANMSFNGSSAPASIDTKVLVIIPSVPLPSALVSIGHESPNLIAGSMVSLMETMITTPPEETLAKEILVEEMGAVDAMGYYLADFINSNLETLSLELTAAKEKADELKYLLEQKKITNIELVKEIDHFEKARHEAREAIDHLDTEIRRANKKIEDLERRRHAKLCLLPNQQAADESLSTYNIEGAADTWQSSMLKELFRKHPRFRNDLLIVVLLGTSMTIGDGVLTPTISGKLYVKYSV</sequence>
<feature type="transmembrane region" description="Helical" evidence="2">
    <location>
        <begin position="225"/>
        <end position="246"/>
    </location>
</feature>
<reference evidence="3" key="1">
    <citation type="journal article" date="2017" name="Gigascience">
        <title>The genome draft of coconut (Cocos nucifera).</title>
        <authorList>
            <person name="Xiao Y."/>
            <person name="Xu P."/>
            <person name="Fan H."/>
            <person name="Baudouin L."/>
            <person name="Xia W."/>
            <person name="Bocs S."/>
            <person name="Xu J."/>
            <person name="Li Q."/>
            <person name="Guo A."/>
            <person name="Zhou L."/>
            <person name="Li J."/>
            <person name="Wu Y."/>
            <person name="Ma Z."/>
            <person name="Armero A."/>
            <person name="Issali A.E."/>
            <person name="Liu N."/>
            <person name="Peng M."/>
            <person name="Yang Y."/>
        </authorList>
    </citation>
    <scope>NUCLEOTIDE SEQUENCE</scope>
    <source>
        <tissue evidence="3">Spear leaf of Hainan Tall coconut</tissue>
    </source>
</reference>
<keyword evidence="2" id="KW-1133">Transmembrane helix</keyword>
<gene>
    <name evidence="3" type="ORF">COCNU_01G020540</name>
</gene>
<dbReference type="InterPro" id="IPR003855">
    <property type="entry name" value="K+_transporter"/>
</dbReference>
<dbReference type="AlphaFoldDB" id="A0A8K0MW49"/>
<dbReference type="GO" id="GO:0015079">
    <property type="term" value="F:potassium ion transmembrane transporter activity"/>
    <property type="evidence" value="ECO:0007669"/>
    <property type="project" value="InterPro"/>
</dbReference>
<keyword evidence="4" id="KW-1185">Reference proteome</keyword>
<evidence type="ECO:0000256" key="2">
    <source>
        <dbReference type="SAM" id="Phobius"/>
    </source>
</evidence>
<dbReference type="OrthoDB" id="504708at2759"/>
<reference evidence="3" key="2">
    <citation type="submission" date="2019-07" db="EMBL/GenBank/DDBJ databases">
        <authorList>
            <person name="Yang Y."/>
            <person name="Bocs S."/>
            <person name="Baudouin L."/>
        </authorList>
    </citation>
    <scope>NUCLEOTIDE SEQUENCE</scope>
    <source>
        <tissue evidence="3">Spear leaf of Hainan Tall coconut</tissue>
    </source>
</reference>
<feature type="coiled-coil region" evidence="1">
    <location>
        <begin position="100"/>
        <end position="183"/>
    </location>
</feature>
<evidence type="ECO:0000313" key="4">
    <source>
        <dbReference type="Proteomes" id="UP000797356"/>
    </source>
</evidence>
<organism evidence="3 4">
    <name type="scientific">Cocos nucifera</name>
    <name type="common">Coconut palm</name>
    <dbReference type="NCBI Taxonomy" id="13894"/>
    <lineage>
        <taxon>Eukaryota</taxon>
        <taxon>Viridiplantae</taxon>
        <taxon>Streptophyta</taxon>
        <taxon>Embryophyta</taxon>
        <taxon>Tracheophyta</taxon>
        <taxon>Spermatophyta</taxon>
        <taxon>Magnoliopsida</taxon>
        <taxon>Liliopsida</taxon>
        <taxon>Arecaceae</taxon>
        <taxon>Arecoideae</taxon>
        <taxon>Cocoseae</taxon>
        <taxon>Attaleinae</taxon>
        <taxon>Cocos</taxon>
    </lineage>
</organism>
<accession>A0A8K0MW49</accession>
<name>A0A8K0MW49_COCNU</name>
<dbReference type="PANTHER" id="PTHR30540:SF14">
    <property type="entry name" value="POTASSIUM TRANSPORTER 1"/>
    <property type="match status" value="1"/>
</dbReference>
<evidence type="ECO:0000256" key="1">
    <source>
        <dbReference type="SAM" id="Coils"/>
    </source>
</evidence>
<dbReference type="Proteomes" id="UP000797356">
    <property type="component" value="Chromosome 1"/>
</dbReference>